<evidence type="ECO:0000256" key="5">
    <source>
        <dbReference type="ARBA" id="ARBA00022729"/>
    </source>
</evidence>
<reference evidence="10 11" key="1">
    <citation type="submission" date="2023-12" db="EMBL/GenBank/DDBJ databases">
        <title>the genome sequence of Hyalangium sp. s54d21.</title>
        <authorList>
            <person name="Zhang X."/>
        </authorList>
    </citation>
    <scope>NUCLEOTIDE SEQUENCE [LARGE SCALE GENOMIC DNA]</scope>
    <source>
        <strain evidence="11">s54d21</strain>
    </source>
</reference>
<evidence type="ECO:0000256" key="6">
    <source>
        <dbReference type="ARBA" id="ARBA00022837"/>
    </source>
</evidence>
<dbReference type="InterPro" id="IPR006626">
    <property type="entry name" value="PbH1"/>
</dbReference>
<sequence>MTLASPVALAADGGIGAQNRPDLSFADIAPTRIFHVAVTGQDGNSGTAASPWRTINYAVKRLRPGEAAYVHAGTYYERVDIGSSAADGTASAPIHLMGAPGEAKPVIRGGDSKSGSMLRIQQRRYWVVTGFNIQAAGSQVHGVRFEGARYSVVRDSEVSGGTGPVGVVFYAGAADLGFLRNKVHHYTWGSNDSHGMLVLPDTARILIQGNESWANGGDSFQCQGPDTTSGTNLPTDITVENNRFHEDRENAVDLKTCDRVTLRGNKFYGYRPASSAPQGAAVVIHCSARRILVEGNRMWNNGRGLTLGGVMILPEPVTDVIIRRNLVFDSTTASGGSGDGLRVGTSRRVRIHHNTLAFLPVGGITVGDGDKGPAEAAEVYNNIVYATPRAMDIRLTGTTSFKSDRNLAYQPGATVAFRVDGRLTTLDGWRSASGQDRSSSVADPLFVSEPRLNDFYTQATSPARDKALPLTIPSLPLSGTVCGTSADLGILESCL</sequence>
<evidence type="ECO:0000313" key="11">
    <source>
        <dbReference type="Proteomes" id="UP001291309"/>
    </source>
</evidence>
<comment type="cofactor">
    <cofactor evidence="1">
        <name>Ca(2+)</name>
        <dbReference type="ChEBI" id="CHEBI:29108"/>
    </cofactor>
</comment>
<accession>A0ABU5HCP2</accession>
<keyword evidence="5" id="KW-0732">Signal</keyword>
<evidence type="ECO:0000256" key="4">
    <source>
        <dbReference type="ARBA" id="ARBA00022723"/>
    </source>
</evidence>
<evidence type="ECO:0000256" key="7">
    <source>
        <dbReference type="ARBA" id="ARBA00023239"/>
    </source>
</evidence>
<name>A0ABU5HCP2_9BACT</name>
<evidence type="ECO:0000256" key="1">
    <source>
        <dbReference type="ARBA" id="ARBA00001913"/>
    </source>
</evidence>
<evidence type="ECO:0000256" key="8">
    <source>
        <dbReference type="ARBA" id="ARBA00038263"/>
    </source>
</evidence>
<proteinExistence type="inferred from homology"/>
<evidence type="ECO:0000256" key="2">
    <source>
        <dbReference type="ARBA" id="ARBA00004613"/>
    </source>
</evidence>
<dbReference type="PANTHER" id="PTHR40088:SF1">
    <property type="entry name" value="PECTATE LYASE PEL9"/>
    <property type="match status" value="1"/>
</dbReference>
<keyword evidence="4" id="KW-0479">Metal-binding</keyword>
<evidence type="ECO:0000313" key="10">
    <source>
        <dbReference type="EMBL" id="MDY7231229.1"/>
    </source>
</evidence>
<keyword evidence="3" id="KW-0964">Secreted</keyword>
<feature type="domain" description="Right handed beta helix" evidence="9">
    <location>
        <begin position="237"/>
        <end position="382"/>
    </location>
</feature>
<evidence type="ECO:0000256" key="3">
    <source>
        <dbReference type="ARBA" id="ARBA00022525"/>
    </source>
</evidence>
<dbReference type="InterPro" id="IPR011050">
    <property type="entry name" value="Pectin_lyase_fold/virulence"/>
</dbReference>
<dbReference type="SMART" id="SM00710">
    <property type="entry name" value="PbH1"/>
    <property type="match status" value="8"/>
</dbReference>
<dbReference type="Gene3D" id="2.160.20.10">
    <property type="entry name" value="Single-stranded right-handed beta-helix, Pectin lyase-like"/>
    <property type="match status" value="2"/>
</dbReference>
<dbReference type="RefSeq" id="WP_321549944.1">
    <property type="nucleotide sequence ID" value="NZ_JAXIVS010000014.1"/>
</dbReference>
<comment type="subcellular location">
    <subcellularLocation>
        <location evidence="2">Secreted</location>
    </subcellularLocation>
</comment>
<keyword evidence="6" id="KW-0106">Calcium</keyword>
<dbReference type="PANTHER" id="PTHR40088">
    <property type="entry name" value="PECTATE LYASE (EUROFUNG)"/>
    <property type="match status" value="1"/>
</dbReference>
<gene>
    <name evidence="10" type="ORF">SYV04_32870</name>
</gene>
<dbReference type="InterPro" id="IPR012334">
    <property type="entry name" value="Pectin_lyas_fold"/>
</dbReference>
<keyword evidence="7" id="KW-0456">Lyase</keyword>
<protein>
    <submittedName>
        <fullName evidence="10">Right-handed parallel beta-helix repeat-containing protein</fullName>
    </submittedName>
</protein>
<dbReference type="InterPro" id="IPR039448">
    <property type="entry name" value="Beta_helix"/>
</dbReference>
<organism evidence="10 11">
    <name type="scientific">Hyalangium rubrum</name>
    <dbReference type="NCBI Taxonomy" id="3103134"/>
    <lineage>
        <taxon>Bacteria</taxon>
        <taxon>Pseudomonadati</taxon>
        <taxon>Myxococcota</taxon>
        <taxon>Myxococcia</taxon>
        <taxon>Myxococcales</taxon>
        <taxon>Cystobacterineae</taxon>
        <taxon>Archangiaceae</taxon>
        <taxon>Hyalangium</taxon>
    </lineage>
</organism>
<dbReference type="SUPFAM" id="SSF51126">
    <property type="entry name" value="Pectin lyase-like"/>
    <property type="match status" value="1"/>
</dbReference>
<comment type="similarity">
    <text evidence="8">Belongs to the polysaccharide lyase 9 family.</text>
</comment>
<evidence type="ECO:0000259" key="9">
    <source>
        <dbReference type="Pfam" id="PF13229"/>
    </source>
</evidence>
<dbReference type="EMBL" id="JAXIVS010000014">
    <property type="protein sequence ID" value="MDY7231229.1"/>
    <property type="molecule type" value="Genomic_DNA"/>
</dbReference>
<keyword evidence="11" id="KW-1185">Reference proteome</keyword>
<comment type="caution">
    <text evidence="10">The sequence shown here is derived from an EMBL/GenBank/DDBJ whole genome shotgun (WGS) entry which is preliminary data.</text>
</comment>
<dbReference type="Proteomes" id="UP001291309">
    <property type="component" value="Unassembled WGS sequence"/>
</dbReference>
<dbReference type="Pfam" id="PF13229">
    <property type="entry name" value="Beta_helix"/>
    <property type="match status" value="1"/>
</dbReference>
<dbReference type="InterPro" id="IPR052052">
    <property type="entry name" value="Polysaccharide_Lyase_9"/>
</dbReference>